<feature type="repeat" description="TPR" evidence="1">
    <location>
        <begin position="23"/>
        <end position="56"/>
    </location>
</feature>
<dbReference type="GO" id="GO:0030288">
    <property type="term" value="C:outer membrane-bounded periplasmic space"/>
    <property type="evidence" value="ECO:0007669"/>
    <property type="project" value="InterPro"/>
</dbReference>
<feature type="chain" id="PRO_5033009905" evidence="2">
    <location>
        <begin position="24"/>
        <end position="460"/>
    </location>
</feature>
<dbReference type="RefSeq" id="WP_166919230.1">
    <property type="nucleotide sequence ID" value="NZ_JAASRN010000002.1"/>
</dbReference>
<dbReference type="Proteomes" id="UP000537126">
    <property type="component" value="Unassembled WGS sequence"/>
</dbReference>
<dbReference type="Gene3D" id="1.25.40.10">
    <property type="entry name" value="Tetratricopeptide repeat domain"/>
    <property type="match status" value="1"/>
</dbReference>
<dbReference type="Pfam" id="PF03783">
    <property type="entry name" value="CsgG"/>
    <property type="match status" value="1"/>
</dbReference>
<evidence type="ECO:0000256" key="1">
    <source>
        <dbReference type="PROSITE-ProRule" id="PRU00339"/>
    </source>
</evidence>
<dbReference type="EMBL" id="JAASRN010000002">
    <property type="protein sequence ID" value="NIK73980.1"/>
    <property type="molecule type" value="Genomic_DNA"/>
</dbReference>
<reference evidence="3 4" key="1">
    <citation type="submission" date="2020-03" db="EMBL/GenBank/DDBJ databases">
        <title>Genomic Encyclopedia of Type Strains, Phase IV (KMG-IV): sequencing the most valuable type-strain genomes for metagenomic binning, comparative biology and taxonomic classification.</title>
        <authorList>
            <person name="Goeker M."/>
        </authorList>
    </citation>
    <scope>NUCLEOTIDE SEQUENCE [LARGE SCALE GENOMIC DNA]</scope>
    <source>
        <strain evidence="3 4">DSM 5718</strain>
    </source>
</reference>
<evidence type="ECO:0000256" key="2">
    <source>
        <dbReference type="SAM" id="SignalP"/>
    </source>
</evidence>
<accession>A0A846MRJ9</accession>
<dbReference type="SUPFAM" id="SSF48452">
    <property type="entry name" value="TPR-like"/>
    <property type="match status" value="1"/>
</dbReference>
<keyword evidence="2" id="KW-0732">Signal</keyword>
<evidence type="ECO:0000313" key="4">
    <source>
        <dbReference type="Proteomes" id="UP000537126"/>
    </source>
</evidence>
<dbReference type="PROSITE" id="PS50005">
    <property type="entry name" value="TPR"/>
    <property type="match status" value="1"/>
</dbReference>
<dbReference type="PROSITE" id="PS51257">
    <property type="entry name" value="PROKAR_LIPOPROTEIN"/>
    <property type="match status" value="1"/>
</dbReference>
<comment type="caution">
    <text evidence="3">The sequence shown here is derived from an EMBL/GenBank/DDBJ whole genome shotgun (WGS) entry which is preliminary data.</text>
</comment>
<evidence type="ECO:0000313" key="3">
    <source>
        <dbReference type="EMBL" id="NIK73980.1"/>
    </source>
</evidence>
<feature type="signal peptide" evidence="2">
    <location>
        <begin position="1"/>
        <end position="23"/>
    </location>
</feature>
<proteinExistence type="predicted"/>
<dbReference type="InterPro" id="IPR019734">
    <property type="entry name" value="TPR_rpt"/>
</dbReference>
<dbReference type="InterPro" id="IPR005534">
    <property type="entry name" value="Curli_assmbl/transp-comp_CsgG"/>
</dbReference>
<gene>
    <name evidence="3" type="ORF">FHS56_001493</name>
</gene>
<keyword evidence="4" id="KW-1185">Reference proteome</keyword>
<keyword evidence="1" id="KW-0802">TPR repeat</keyword>
<organism evidence="3 4">
    <name type="scientific">Thermonema lapsum</name>
    <dbReference type="NCBI Taxonomy" id="28195"/>
    <lineage>
        <taxon>Bacteria</taxon>
        <taxon>Pseudomonadati</taxon>
        <taxon>Bacteroidota</taxon>
        <taxon>Cytophagia</taxon>
        <taxon>Cytophagales</taxon>
        <taxon>Thermonemataceae</taxon>
        <taxon>Thermonema</taxon>
    </lineage>
</organism>
<sequence>MKNCSPFYFLVALCLLLSGCSGAKRYLKQGIAFEQSHMYLEAANSYMEAIRRNPRKTDAQIGLKRAGEHVLEDYLREVFKAHTNGQHREVVYAFLKAEDFRQKVAQHHVELSIPAPHREYFEESKAIYLEQRYKEGTQKLLAEQFAEADAIFDEILRMDPTYKDVKTLKQSSTYEPIYREGNRLMNEEKYKQAFYKFDEIYRQLPDYKDVRQLREYCRQKAMLTVSVLPVIPGDHQNLPYAESLRGRLIHLLVNSKHPLIEVVDRDNINKFLSEQQLSMSGMVNENTAAEAGKLLGAKAVLSARIISVSVNQTPLQSMNKIAYESYKVKVTDTTSNETKYEIRYRKTNYTEYQQSKTVEVSVQYYLVSSETGKIIFSDIARYAQNDNIHYATYRGDYKNLYPGSETSVNTSTAARSELQKLFTAKQQLNSTQAMIDPLWERIANECVKKVIRYVETQYED</sequence>
<dbReference type="AlphaFoldDB" id="A0A846MRJ9"/>
<name>A0A846MRJ9_9BACT</name>
<protein>
    <submittedName>
        <fullName evidence="3">Tetratricopeptide (TPR) repeat protein</fullName>
    </submittedName>
</protein>
<dbReference type="InterPro" id="IPR011990">
    <property type="entry name" value="TPR-like_helical_dom_sf"/>
</dbReference>
<dbReference type="Gene3D" id="3.40.50.10610">
    <property type="entry name" value="ABC-type transport auxiliary lipoprotein component"/>
    <property type="match status" value="1"/>
</dbReference>